<keyword evidence="4" id="KW-1185">Reference proteome</keyword>
<feature type="transmembrane region" description="Helical" evidence="2">
    <location>
        <begin position="6"/>
        <end position="30"/>
    </location>
</feature>
<organism evidence="3 4">
    <name type="scientific">Nocardiopsis sediminis</name>
    <dbReference type="NCBI Taxonomy" id="1778267"/>
    <lineage>
        <taxon>Bacteria</taxon>
        <taxon>Bacillati</taxon>
        <taxon>Actinomycetota</taxon>
        <taxon>Actinomycetes</taxon>
        <taxon>Streptosporangiales</taxon>
        <taxon>Nocardiopsidaceae</taxon>
        <taxon>Nocardiopsis</taxon>
    </lineage>
</organism>
<proteinExistence type="predicted"/>
<name>A0ABV8FNC9_9ACTN</name>
<sequence>MIDPVLLTMMLVITLGGIGLVAAVGIAYIIDDAIRRRDAHTPERSPATSTAPAATGAEGQPA</sequence>
<dbReference type="Proteomes" id="UP001595847">
    <property type="component" value="Unassembled WGS sequence"/>
</dbReference>
<keyword evidence="2" id="KW-0472">Membrane</keyword>
<protein>
    <submittedName>
        <fullName evidence="3">Uncharacterized protein</fullName>
    </submittedName>
</protein>
<dbReference type="EMBL" id="JBHSBH010000008">
    <property type="protein sequence ID" value="MFC3996833.1"/>
    <property type="molecule type" value="Genomic_DNA"/>
</dbReference>
<keyword evidence="2" id="KW-0812">Transmembrane</keyword>
<keyword evidence="2" id="KW-1133">Transmembrane helix</keyword>
<evidence type="ECO:0000256" key="1">
    <source>
        <dbReference type="SAM" id="MobiDB-lite"/>
    </source>
</evidence>
<evidence type="ECO:0000313" key="4">
    <source>
        <dbReference type="Proteomes" id="UP001595847"/>
    </source>
</evidence>
<feature type="compositionally biased region" description="Low complexity" evidence="1">
    <location>
        <begin position="44"/>
        <end position="62"/>
    </location>
</feature>
<evidence type="ECO:0000256" key="2">
    <source>
        <dbReference type="SAM" id="Phobius"/>
    </source>
</evidence>
<dbReference type="RefSeq" id="WP_378533245.1">
    <property type="nucleotide sequence ID" value="NZ_JBHSBH010000008.1"/>
</dbReference>
<reference evidence="4" key="1">
    <citation type="journal article" date="2019" name="Int. J. Syst. Evol. Microbiol.">
        <title>The Global Catalogue of Microorganisms (GCM) 10K type strain sequencing project: providing services to taxonomists for standard genome sequencing and annotation.</title>
        <authorList>
            <consortium name="The Broad Institute Genomics Platform"/>
            <consortium name="The Broad Institute Genome Sequencing Center for Infectious Disease"/>
            <person name="Wu L."/>
            <person name="Ma J."/>
        </authorList>
    </citation>
    <scope>NUCLEOTIDE SEQUENCE [LARGE SCALE GENOMIC DNA]</scope>
    <source>
        <strain evidence="4">TBRC 1826</strain>
    </source>
</reference>
<accession>A0ABV8FNC9</accession>
<evidence type="ECO:0000313" key="3">
    <source>
        <dbReference type="EMBL" id="MFC3996833.1"/>
    </source>
</evidence>
<comment type="caution">
    <text evidence="3">The sequence shown here is derived from an EMBL/GenBank/DDBJ whole genome shotgun (WGS) entry which is preliminary data.</text>
</comment>
<gene>
    <name evidence="3" type="ORF">ACFOVU_12960</name>
</gene>
<feature type="region of interest" description="Disordered" evidence="1">
    <location>
        <begin position="38"/>
        <end position="62"/>
    </location>
</feature>